<protein>
    <recommendedName>
        <fullName evidence="3">YwqJ-like deaminase</fullName>
    </recommendedName>
</protein>
<gene>
    <name evidence="1" type="ORF">B0X70_12755</name>
</gene>
<reference evidence="1 2" key="1">
    <citation type="submission" date="2017-03" db="EMBL/GenBank/DDBJ databases">
        <title>Genome comparison of Photorhabdus luminescens strain 0813-124 phase variants.</title>
        <authorList>
            <person name="Chien C.-C."/>
            <person name="Chen W.-J."/>
            <person name="Shih M.-C."/>
            <person name="Hsieh F.-C."/>
        </authorList>
    </citation>
    <scope>NUCLEOTIDE SEQUENCE [LARGE SCALE GENOMIC DNA]</scope>
    <source>
        <strain evidence="1 2">0813-124 phase II</strain>
    </source>
</reference>
<evidence type="ECO:0000313" key="2">
    <source>
        <dbReference type="Proteomes" id="UP000693715"/>
    </source>
</evidence>
<evidence type="ECO:0008006" key="3">
    <source>
        <dbReference type="Google" id="ProtNLM"/>
    </source>
</evidence>
<keyword evidence="2" id="KW-1185">Reference proteome</keyword>
<dbReference type="EMBL" id="CP020335">
    <property type="protein sequence ID" value="QXF33916.1"/>
    <property type="molecule type" value="Genomic_DNA"/>
</dbReference>
<sequence length="332" mass="37143">MIISGITSSAIIESLKMFKNGICEKTVKFGKSKTSNERLLDVLHLELPDVEAVMSAYKDKGKNKEQPSVFGKFHEKTKLILSSSEEFGLLKPAKQRKFSKPGLKNKGVSNGKFIYSKKSLQDFAAHAGYVHNGDYDDEFVNFKDNDRNLADGRLFPGIILKKRPKLSIVKDREEWKIRQSYEAEAYKITDIEAFISGIREMYGEENPLHPVIESLIRNHIINNQYILPTMAGIAGLHAEVQALNNLLTLEDEREGKAVGSRKIGEYMRDMLQSSIFTQRLTTKQAGDDFAACHNCSGILSSPVNVITGKVQSAGSNFSSTLSRYKKSQESPI</sequence>
<dbReference type="InterPro" id="IPR025968">
    <property type="entry name" value="YwqJ_deaminase"/>
</dbReference>
<proteinExistence type="predicted"/>
<evidence type="ECO:0000313" key="1">
    <source>
        <dbReference type="EMBL" id="QXF33916.1"/>
    </source>
</evidence>
<dbReference type="Proteomes" id="UP000693715">
    <property type="component" value="Chromosome"/>
</dbReference>
<name>A0ABX8LU34_9GAMM</name>
<accession>A0ABX8LU34</accession>
<dbReference type="Pfam" id="PF14431">
    <property type="entry name" value="YwqJ-deaminase"/>
    <property type="match status" value="1"/>
</dbReference>
<organism evidence="1 2">
    <name type="scientific">Photorhabdus akhurstii</name>
    <dbReference type="NCBI Taxonomy" id="171438"/>
    <lineage>
        <taxon>Bacteria</taxon>
        <taxon>Pseudomonadati</taxon>
        <taxon>Pseudomonadota</taxon>
        <taxon>Gammaproteobacteria</taxon>
        <taxon>Enterobacterales</taxon>
        <taxon>Morganellaceae</taxon>
        <taxon>Photorhabdus</taxon>
    </lineage>
</organism>